<feature type="domain" description="Putative treble-clef zinc-finger" evidence="1">
    <location>
        <begin position="13"/>
        <end position="54"/>
    </location>
</feature>
<dbReference type="Pfam" id="PF14952">
    <property type="entry name" value="zf-tcix"/>
    <property type="match status" value="1"/>
</dbReference>
<dbReference type="PANTHER" id="PTHR13518:SF1">
    <property type="entry name" value="C2ORF42 HOMOLOG"/>
    <property type="match status" value="1"/>
</dbReference>
<gene>
    <name evidence="2" type="ORF">TBIB3V08_LOCUS3126</name>
</gene>
<dbReference type="GO" id="GO:0005634">
    <property type="term" value="C:nucleus"/>
    <property type="evidence" value="ECO:0007669"/>
    <property type="project" value="TreeGrafter"/>
</dbReference>
<dbReference type="AlphaFoldDB" id="A0A7R9HY89"/>
<protein>
    <recommendedName>
        <fullName evidence="1">Putative treble-clef zinc-finger domain-containing protein</fullName>
    </recommendedName>
</protein>
<sequence length="203" mass="21766">MPNDDRLKALLSDLGRATLRGVRKCPKCGTFNGTRGLSCKNKSCDVVFKEAGEKRKMSTEACKLVTGTGTQCACACLRRRGRCSRVVPLNTDQTVSALEPIITILLAVCLLSWFIVRSLGVVITIDPSQVESIVHFPPHTQCLLYRVGYVASINPASGAAMLQRVGYVASINPASGAAMLQRTGYVAPIGRGVYLAPSHQVLS</sequence>
<dbReference type="EMBL" id="OD565036">
    <property type="protein sequence ID" value="CAD7440629.1"/>
    <property type="molecule type" value="Genomic_DNA"/>
</dbReference>
<organism evidence="2">
    <name type="scientific">Timema bartmani</name>
    <dbReference type="NCBI Taxonomy" id="61472"/>
    <lineage>
        <taxon>Eukaryota</taxon>
        <taxon>Metazoa</taxon>
        <taxon>Ecdysozoa</taxon>
        <taxon>Arthropoda</taxon>
        <taxon>Hexapoda</taxon>
        <taxon>Insecta</taxon>
        <taxon>Pterygota</taxon>
        <taxon>Neoptera</taxon>
        <taxon>Polyneoptera</taxon>
        <taxon>Phasmatodea</taxon>
        <taxon>Timematodea</taxon>
        <taxon>Timematoidea</taxon>
        <taxon>Timematidae</taxon>
        <taxon>Timema</taxon>
    </lineage>
</organism>
<name>A0A7R9HY89_9NEOP</name>
<accession>A0A7R9HY89</accession>
<evidence type="ECO:0000313" key="2">
    <source>
        <dbReference type="EMBL" id="CAD7440629.1"/>
    </source>
</evidence>
<reference evidence="2" key="1">
    <citation type="submission" date="2020-11" db="EMBL/GenBank/DDBJ databases">
        <authorList>
            <person name="Tran Van P."/>
        </authorList>
    </citation>
    <scope>NUCLEOTIDE SEQUENCE</scope>
</reference>
<dbReference type="InterPro" id="IPR026049">
    <property type="entry name" value="C2orf42"/>
</dbReference>
<dbReference type="PANTHER" id="PTHR13518">
    <property type="entry name" value="PUTATIVE TREBLE-CLEF ZINC-FINGER C2ORF42 FAMILY MEMBER"/>
    <property type="match status" value="1"/>
</dbReference>
<evidence type="ECO:0000259" key="1">
    <source>
        <dbReference type="Pfam" id="PF14952"/>
    </source>
</evidence>
<proteinExistence type="predicted"/>
<dbReference type="InterPro" id="IPR029269">
    <property type="entry name" value="Zf-tcix"/>
</dbReference>